<dbReference type="InterPro" id="IPR012944">
    <property type="entry name" value="SusD_RagB_dom"/>
</dbReference>
<keyword evidence="3" id="KW-0732">Signal</keyword>
<evidence type="ECO:0000313" key="8">
    <source>
        <dbReference type="EMBL" id="RKS55853.1"/>
    </source>
</evidence>
<proteinExistence type="inferred from homology"/>
<comment type="caution">
    <text evidence="8">The sequence shown here is derived from an EMBL/GenBank/DDBJ whole genome shotgun (WGS) entry which is preliminary data.</text>
</comment>
<evidence type="ECO:0000256" key="4">
    <source>
        <dbReference type="ARBA" id="ARBA00023136"/>
    </source>
</evidence>
<dbReference type="SUPFAM" id="SSF48452">
    <property type="entry name" value="TPR-like"/>
    <property type="match status" value="1"/>
</dbReference>
<keyword evidence="9" id="KW-1185">Reference proteome</keyword>
<dbReference type="OrthoDB" id="5694214at2"/>
<dbReference type="RefSeq" id="WP_121344606.1">
    <property type="nucleotide sequence ID" value="NZ_RBLG01000001.1"/>
</dbReference>
<protein>
    <submittedName>
        <fullName evidence="8">Putative outer membrane starch-binding protein</fullName>
    </submittedName>
</protein>
<accession>A0A495PZ01</accession>
<evidence type="ECO:0000256" key="1">
    <source>
        <dbReference type="ARBA" id="ARBA00004442"/>
    </source>
</evidence>
<evidence type="ECO:0000259" key="6">
    <source>
        <dbReference type="Pfam" id="PF07980"/>
    </source>
</evidence>
<dbReference type="GO" id="GO:0009279">
    <property type="term" value="C:cell outer membrane"/>
    <property type="evidence" value="ECO:0007669"/>
    <property type="project" value="UniProtKB-SubCell"/>
</dbReference>
<evidence type="ECO:0000256" key="2">
    <source>
        <dbReference type="ARBA" id="ARBA00006275"/>
    </source>
</evidence>
<dbReference type="InterPro" id="IPR011990">
    <property type="entry name" value="TPR-like_helical_dom_sf"/>
</dbReference>
<sequence length="481" mass="53513">MKNPFNIIITGLIFLTFVSCDDSDFLDVQPSKETPEQALSSPTAATELVNAIYNKLLDSNESAFSWIGVSSITTDDADKGSDPGDTGADKDLLDALTFTSTSISFNEVWEANYQGIARANQALNYLPDLDIDEDLRARLIGESKFLRAEYYFRLVRMFGGVPLIEGVPNIQNQDDINAANTKVSKEEIYAFITADLNDAVASLPTSYSNIDLGRATKGAALTSLAKVNMYQGNWQQVYDLTNEVMGLGYSLTPEYEDIWKEIGENNSESIFEIQGRGETPNKGVQGYFVTQGARGAGGWGWGFNTPTEDLTNSYEEGDKRKDATIIFRGETLWDGLLVAETVSNPRYNQKAYVSKTMETFNGGDWESNKNVRILRYAEVLLMNAEAALNVGGDAKTPLNLVRNRAGLESLDNVTIMDIWKERRWELAFEHDRYFDLVRQGRAGQVLRAHGKNFVDGKHELFPIPQAQIDLSKGQLIQNPGY</sequence>
<dbReference type="PROSITE" id="PS51257">
    <property type="entry name" value="PROKAR_LIPOPROTEIN"/>
    <property type="match status" value="1"/>
</dbReference>
<dbReference type="Pfam" id="PF07980">
    <property type="entry name" value="SusD_RagB"/>
    <property type="match status" value="1"/>
</dbReference>
<dbReference type="InterPro" id="IPR033985">
    <property type="entry name" value="SusD-like_N"/>
</dbReference>
<keyword evidence="4" id="KW-0472">Membrane</keyword>
<comment type="subcellular location">
    <subcellularLocation>
        <location evidence="1">Cell outer membrane</location>
    </subcellularLocation>
</comment>
<evidence type="ECO:0000256" key="3">
    <source>
        <dbReference type="ARBA" id="ARBA00022729"/>
    </source>
</evidence>
<dbReference type="Proteomes" id="UP000276282">
    <property type="component" value="Unassembled WGS sequence"/>
</dbReference>
<evidence type="ECO:0000256" key="5">
    <source>
        <dbReference type="ARBA" id="ARBA00023237"/>
    </source>
</evidence>
<dbReference type="Gene3D" id="1.25.40.390">
    <property type="match status" value="1"/>
</dbReference>
<dbReference type="AlphaFoldDB" id="A0A495PZ01"/>
<gene>
    <name evidence="8" type="ORF">BC962_0825</name>
</gene>
<evidence type="ECO:0000313" key="9">
    <source>
        <dbReference type="Proteomes" id="UP000276282"/>
    </source>
</evidence>
<feature type="domain" description="RagB/SusD" evidence="6">
    <location>
        <begin position="268"/>
        <end position="481"/>
    </location>
</feature>
<name>A0A495PZ01_9FLAO</name>
<dbReference type="Pfam" id="PF14322">
    <property type="entry name" value="SusD-like_3"/>
    <property type="match status" value="1"/>
</dbReference>
<comment type="similarity">
    <text evidence="2">Belongs to the SusD family.</text>
</comment>
<organism evidence="8 9">
    <name type="scientific">Gillisia mitskevichiae</name>
    <dbReference type="NCBI Taxonomy" id="270921"/>
    <lineage>
        <taxon>Bacteria</taxon>
        <taxon>Pseudomonadati</taxon>
        <taxon>Bacteroidota</taxon>
        <taxon>Flavobacteriia</taxon>
        <taxon>Flavobacteriales</taxon>
        <taxon>Flavobacteriaceae</taxon>
        <taxon>Gillisia</taxon>
    </lineage>
</organism>
<keyword evidence="5" id="KW-0998">Cell outer membrane</keyword>
<dbReference type="CDD" id="cd08977">
    <property type="entry name" value="SusD"/>
    <property type="match status" value="1"/>
</dbReference>
<dbReference type="EMBL" id="RBLG01000001">
    <property type="protein sequence ID" value="RKS55853.1"/>
    <property type="molecule type" value="Genomic_DNA"/>
</dbReference>
<evidence type="ECO:0000259" key="7">
    <source>
        <dbReference type="Pfam" id="PF14322"/>
    </source>
</evidence>
<reference evidence="8 9" key="1">
    <citation type="submission" date="2018-10" db="EMBL/GenBank/DDBJ databases">
        <title>Genomic Encyclopedia of Archaeal and Bacterial Type Strains, Phase II (KMG-II): from individual species to whole genera.</title>
        <authorList>
            <person name="Goeker M."/>
        </authorList>
    </citation>
    <scope>NUCLEOTIDE SEQUENCE [LARGE SCALE GENOMIC DNA]</scope>
    <source>
        <strain evidence="8 9">DSM 19839</strain>
    </source>
</reference>
<feature type="domain" description="SusD-like N-terminal" evidence="7">
    <location>
        <begin position="24"/>
        <end position="227"/>
    </location>
</feature>